<evidence type="ECO:0000313" key="2">
    <source>
        <dbReference type="EMBL" id="KAF9487611.1"/>
    </source>
</evidence>
<evidence type="ECO:0000256" key="1">
    <source>
        <dbReference type="SAM" id="MobiDB-lite"/>
    </source>
</evidence>
<dbReference type="OrthoDB" id="10642866at2759"/>
<feature type="region of interest" description="Disordered" evidence="1">
    <location>
        <begin position="77"/>
        <end position="118"/>
    </location>
</feature>
<evidence type="ECO:0000313" key="3">
    <source>
        <dbReference type="Proteomes" id="UP000807025"/>
    </source>
</evidence>
<protein>
    <submittedName>
        <fullName evidence="2">Uncharacterized protein</fullName>
    </submittedName>
</protein>
<sequence length="281" mass="31191">MAWTSRLVSRLLWARSNIDSINVHCRHDEKRRREDVDAMLPQEEQSRHKERMGGKKADRELRARKVVAGDAATEAHVVDNEDEAAEADEQAKGCGGKDTAGKKKKKETKVPEAKGPVNETRCASCTIRQTECHARVVKGARTCWECKHGHLRCGAGEGIDISMHRTLGKMTAELFDFSIGNTRTSIAIKRIEGKIDNLTAMMKVVMEAIGGVDAVEALPREITNPICTRLSTGCWEAHAWIGRSCRRSMNVALWEAHPIDINSERAARKPTLGFGSPIVDR</sequence>
<dbReference type="AlphaFoldDB" id="A0A9P6D0H9"/>
<gene>
    <name evidence="2" type="ORF">BDN71DRAFT_1436714</name>
</gene>
<reference evidence="2" key="1">
    <citation type="submission" date="2020-11" db="EMBL/GenBank/DDBJ databases">
        <authorList>
            <consortium name="DOE Joint Genome Institute"/>
            <person name="Ahrendt S."/>
            <person name="Riley R."/>
            <person name="Andreopoulos W."/>
            <person name="Labutti K."/>
            <person name="Pangilinan J."/>
            <person name="Ruiz-Duenas F.J."/>
            <person name="Barrasa J.M."/>
            <person name="Sanchez-Garcia M."/>
            <person name="Camarero S."/>
            <person name="Miyauchi S."/>
            <person name="Serrano A."/>
            <person name="Linde D."/>
            <person name="Babiker R."/>
            <person name="Drula E."/>
            <person name="Ayuso-Fernandez I."/>
            <person name="Pacheco R."/>
            <person name="Padilla G."/>
            <person name="Ferreira P."/>
            <person name="Barriuso J."/>
            <person name="Kellner H."/>
            <person name="Castanera R."/>
            <person name="Alfaro M."/>
            <person name="Ramirez L."/>
            <person name="Pisabarro A.G."/>
            <person name="Kuo A."/>
            <person name="Tritt A."/>
            <person name="Lipzen A."/>
            <person name="He G."/>
            <person name="Yan M."/>
            <person name="Ng V."/>
            <person name="Cullen D."/>
            <person name="Martin F."/>
            <person name="Rosso M.-N."/>
            <person name="Henrissat B."/>
            <person name="Hibbett D."/>
            <person name="Martinez A.T."/>
            <person name="Grigoriev I.V."/>
        </authorList>
    </citation>
    <scope>NUCLEOTIDE SEQUENCE</scope>
    <source>
        <strain evidence="2">ATCC 90797</strain>
    </source>
</reference>
<dbReference type="Proteomes" id="UP000807025">
    <property type="component" value="Unassembled WGS sequence"/>
</dbReference>
<feature type="region of interest" description="Disordered" evidence="1">
    <location>
        <begin position="28"/>
        <end position="61"/>
    </location>
</feature>
<dbReference type="EMBL" id="MU154762">
    <property type="protein sequence ID" value="KAF9487611.1"/>
    <property type="molecule type" value="Genomic_DNA"/>
</dbReference>
<feature type="compositionally biased region" description="Basic and acidic residues" evidence="1">
    <location>
        <begin position="44"/>
        <end position="61"/>
    </location>
</feature>
<proteinExistence type="predicted"/>
<name>A0A9P6D0H9_PLEER</name>
<comment type="caution">
    <text evidence="2">The sequence shown here is derived from an EMBL/GenBank/DDBJ whole genome shotgun (WGS) entry which is preliminary data.</text>
</comment>
<organism evidence="2 3">
    <name type="scientific">Pleurotus eryngii</name>
    <name type="common">Boletus of the steppes</name>
    <dbReference type="NCBI Taxonomy" id="5323"/>
    <lineage>
        <taxon>Eukaryota</taxon>
        <taxon>Fungi</taxon>
        <taxon>Dikarya</taxon>
        <taxon>Basidiomycota</taxon>
        <taxon>Agaricomycotina</taxon>
        <taxon>Agaricomycetes</taxon>
        <taxon>Agaricomycetidae</taxon>
        <taxon>Agaricales</taxon>
        <taxon>Pleurotineae</taxon>
        <taxon>Pleurotaceae</taxon>
        <taxon>Pleurotus</taxon>
    </lineage>
</organism>
<accession>A0A9P6D0H9</accession>
<keyword evidence="3" id="KW-1185">Reference proteome</keyword>